<protein>
    <submittedName>
        <fullName evidence="1">Uncharacterized protein</fullName>
    </submittedName>
</protein>
<sequence length="105" mass="11838">MNDFLMDYAGRKFGRTPGLAQRVYDAGKNDLTGLDTLFEDDGVGRRTKYLEIAAGNVRNMNDERNGVDSQPLTDDNIRDRSQALAEEAMAYLGGHTTDFDRWEDD</sequence>
<reference evidence="1 2" key="1">
    <citation type="journal article" date="2018" name="Int. J. Syst. Evol. Microbiol.">
        <title>Lactobacillus bambusae sp. nov., isolated from a traditional fermented Ma-bamboo shoots of Taiwan.</title>
        <authorList>
            <person name="Wang L.-T."/>
        </authorList>
    </citation>
    <scope>NUCLEOTIDE SEQUENCE [LARGE SCALE GENOMIC DNA]</scope>
    <source>
        <strain evidence="1 2">BS-W1</strain>
    </source>
</reference>
<accession>A0A2V1N042</accession>
<evidence type="ECO:0000313" key="2">
    <source>
        <dbReference type="Proteomes" id="UP000245080"/>
    </source>
</evidence>
<evidence type="ECO:0000313" key="1">
    <source>
        <dbReference type="EMBL" id="PWG00584.1"/>
    </source>
</evidence>
<gene>
    <name evidence="1" type="ORF">DCM90_03920</name>
</gene>
<dbReference type="OrthoDB" id="2324726at2"/>
<dbReference type="EMBL" id="QCXQ01000002">
    <property type="protein sequence ID" value="PWG00584.1"/>
    <property type="molecule type" value="Genomic_DNA"/>
</dbReference>
<proteinExistence type="predicted"/>
<keyword evidence="2" id="KW-1185">Reference proteome</keyword>
<organism evidence="1 2">
    <name type="scientific">Levilactobacillus bambusae</name>
    <dbReference type="NCBI Taxonomy" id="2024736"/>
    <lineage>
        <taxon>Bacteria</taxon>
        <taxon>Bacillati</taxon>
        <taxon>Bacillota</taxon>
        <taxon>Bacilli</taxon>
        <taxon>Lactobacillales</taxon>
        <taxon>Lactobacillaceae</taxon>
        <taxon>Levilactobacillus</taxon>
    </lineage>
</organism>
<dbReference type="AlphaFoldDB" id="A0A2V1N042"/>
<dbReference type="Proteomes" id="UP000245080">
    <property type="component" value="Unassembled WGS sequence"/>
</dbReference>
<name>A0A2V1N042_9LACO</name>
<comment type="caution">
    <text evidence="1">The sequence shown here is derived from an EMBL/GenBank/DDBJ whole genome shotgun (WGS) entry which is preliminary data.</text>
</comment>